<keyword evidence="1" id="KW-0732">Signal</keyword>
<evidence type="ECO:0000313" key="3">
    <source>
        <dbReference type="Proteomes" id="UP000193920"/>
    </source>
</evidence>
<protein>
    <submittedName>
        <fullName evidence="2">Uncharacterized protein</fullName>
    </submittedName>
</protein>
<evidence type="ECO:0000256" key="1">
    <source>
        <dbReference type="SAM" id="SignalP"/>
    </source>
</evidence>
<keyword evidence="3" id="KW-1185">Reference proteome</keyword>
<comment type="caution">
    <text evidence="2">The sequence shown here is derived from an EMBL/GenBank/DDBJ whole genome shotgun (WGS) entry which is preliminary data.</text>
</comment>
<dbReference type="AlphaFoldDB" id="A0A1Y1ZQG2"/>
<proteinExistence type="predicted"/>
<evidence type="ECO:0000313" key="2">
    <source>
        <dbReference type="EMBL" id="ORY12483.1"/>
    </source>
</evidence>
<feature type="chain" id="PRO_5012146731" evidence="1">
    <location>
        <begin position="19"/>
        <end position="151"/>
    </location>
</feature>
<dbReference type="Proteomes" id="UP000193920">
    <property type="component" value="Unassembled WGS sequence"/>
</dbReference>
<organism evidence="2 3">
    <name type="scientific">Neocallimastix californiae</name>
    <dbReference type="NCBI Taxonomy" id="1754190"/>
    <lineage>
        <taxon>Eukaryota</taxon>
        <taxon>Fungi</taxon>
        <taxon>Fungi incertae sedis</taxon>
        <taxon>Chytridiomycota</taxon>
        <taxon>Chytridiomycota incertae sedis</taxon>
        <taxon>Neocallimastigomycetes</taxon>
        <taxon>Neocallimastigales</taxon>
        <taxon>Neocallimastigaceae</taxon>
        <taxon>Neocallimastix</taxon>
    </lineage>
</organism>
<accession>A0A1Y1ZQG2</accession>
<dbReference type="EMBL" id="MCOG01000371">
    <property type="protein sequence ID" value="ORY12483.1"/>
    <property type="molecule type" value="Genomic_DNA"/>
</dbReference>
<gene>
    <name evidence="2" type="ORF">LY90DRAFT_708718</name>
</gene>
<reference evidence="2 3" key="1">
    <citation type="submission" date="2016-08" db="EMBL/GenBank/DDBJ databases">
        <title>A Parts List for Fungal Cellulosomes Revealed by Comparative Genomics.</title>
        <authorList>
            <consortium name="DOE Joint Genome Institute"/>
            <person name="Haitjema C.H."/>
            <person name="Gilmore S.P."/>
            <person name="Henske J.K."/>
            <person name="Solomon K.V."/>
            <person name="De Groot R."/>
            <person name="Kuo A."/>
            <person name="Mondo S.J."/>
            <person name="Salamov A.A."/>
            <person name="Labutti K."/>
            <person name="Zhao Z."/>
            <person name="Chiniquy J."/>
            <person name="Barry K."/>
            <person name="Brewer H.M."/>
            <person name="Purvine S.O."/>
            <person name="Wright A.T."/>
            <person name="Boxma B."/>
            <person name="Van Alen T."/>
            <person name="Hackstein J.H."/>
            <person name="Baker S.E."/>
            <person name="Grigoriev I.V."/>
            <person name="O'Malley M.A."/>
        </authorList>
    </citation>
    <scope>NUCLEOTIDE SEQUENCE [LARGE SCALE GENOMIC DNA]</scope>
    <source>
        <strain evidence="2 3">G1</strain>
    </source>
</reference>
<feature type="signal peptide" evidence="1">
    <location>
        <begin position="1"/>
        <end position="18"/>
    </location>
</feature>
<sequence>MKSKILFLLLAFVYQCYCLSDAWLSLPLVAAPDSPRDKGSTVYLGSGPRCDPGETYVPGVHDIESYSFYFAYIKLGNTYDVKNYNSPIVRCEDPNYYPVFFNPHFNNTLRLTRYNVKRAEDGKIYSYAVIYNCYDTDRNGYVYSKCKKRGT</sequence>
<name>A0A1Y1ZQG2_9FUNG</name>